<name>A0A1V8MAC0_9GAMM</name>
<dbReference type="Gene3D" id="2.40.50.100">
    <property type="match status" value="1"/>
</dbReference>
<evidence type="ECO:0000256" key="2">
    <source>
        <dbReference type="ARBA" id="ARBA00010602"/>
    </source>
</evidence>
<protein>
    <submittedName>
        <fullName evidence="8">Hemolysin D</fullName>
    </submittedName>
</protein>
<dbReference type="RefSeq" id="WP_080523145.1">
    <property type="nucleotide sequence ID" value="NZ_LPUF01000001.1"/>
</dbReference>
<evidence type="ECO:0000313" key="9">
    <source>
        <dbReference type="Proteomes" id="UP000191980"/>
    </source>
</evidence>
<proteinExistence type="inferred from homology"/>
<feature type="coiled-coil region" evidence="6">
    <location>
        <begin position="118"/>
        <end position="169"/>
    </location>
</feature>
<evidence type="ECO:0000256" key="6">
    <source>
        <dbReference type="SAM" id="Coils"/>
    </source>
</evidence>
<dbReference type="OrthoDB" id="9793801at2"/>
<keyword evidence="9" id="KW-1185">Reference proteome</keyword>
<evidence type="ECO:0000313" key="8">
    <source>
        <dbReference type="EMBL" id="OQK18544.1"/>
    </source>
</evidence>
<dbReference type="InterPro" id="IPR058792">
    <property type="entry name" value="Beta-barrel_RND_2"/>
</dbReference>
<dbReference type="GO" id="GO:0042597">
    <property type="term" value="C:periplasmic space"/>
    <property type="evidence" value="ECO:0007669"/>
    <property type="project" value="UniProtKB-SubCell"/>
</dbReference>
<comment type="caution">
    <text evidence="8">The sequence shown here is derived from an EMBL/GenBank/DDBJ whole genome shotgun (WGS) entry which is preliminary data.</text>
</comment>
<evidence type="ECO:0000256" key="3">
    <source>
        <dbReference type="ARBA" id="ARBA00022729"/>
    </source>
</evidence>
<dbReference type="SUPFAM" id="SSF111369">
    <property type="entry name" value="HlyD-like secretion proteins"/>
    <property type="match status" value="1"/>
</dbReference>
<evidence type="ECO:0000256" key="4">
    <source>
        <dbReference type="ARBA" id="ARBA00022764"/>
    </source>
</evidence>
<evidence type="ECO:0000259" key="7">
    <source>
        <dbReference type="Pfam" id="PF25954"/>
    </source>
</evidence>
<accession>A0A1V8MAC0</accession>
<gene>
    <name evidence="8" type="ORF">AU255_12230</name>
</gene>
<dbReference type="Proteomes" id="UP000191980">
    <property type="component" value="Unassembled WGS sequence"/>
</dbReference>
<dbReference type="Pfam" id="PF25954">
    <property type="entry name" value="Beta-barrel_RND_2"/>
    <property type="match status" value="1"/>
</dbReference>
<keyword evidence="5 6" id="KW-0175">Coiled coil</keyword>
<feature type="domain" description="CusB-like beta-barrel" evidence="7">
    <location>
        <begin position="241"/>
        <end position="327"/>
    </location>
</feature>
<dbReference type="PANTHER" id="PTHR32347">
    <property type="entry name" value="EFFLUX SYSTEM COMPONENT YKNX-RELATED"/>
    <property type="match status" value="1"/>
</dbReference>
<dbReference type="Gene3D" id="1.10.287.470">
    <property type="entry name" value="Helix hairpin bin"/>
    <property type="match status" value="1"/>
</dbReference>
<comment type="subcellular location">
    <subcellularLocation>
        <location evidence="1">Periplasm</location>
    </subcellularLocation>
</comment>
<organism evidence="8 9">
    <name type="scientific">Methyloprofundus sedimenti</name>
    <dbReference type="NCBI Taxonomy" id="1420851"/>
    <lineage>
        <taxon>Bacteria</taxon>
        <taxon>Pseudomonadati</taxon>
        <taxon>Pseudomonadota</taxon>
        <taxon>Gammaproteobacteria</taxon>
        <taxon>Methylococcales</taxon>
        <taxon>Methylococcaceae</taxon>
        <taxon>Methyloprofundus</taxon>
    </lineage>
</organism>
<evidence type="ECO:0000256" key="1">
    <source>
        <dbReference type="ARBA" id="ARBA00004418"/>
    </source>
</evidence>
<dbReference type="InterPro" id="IPR050465">
    <property type="entry name" value="UPF0194_transport"/>
</dbReference>
<dbReference type="PANTHER" id="PTHR32347:SF29">
    <property type="entry name" value="UPF0194 MEMBRANE PROTEIN YBHG"/>
    <property type="match status" value="1"/>
</dbReference>
<evidence type="ECO:0000256" key="5">
    <source>
        <dbReference type="ARBA" id="ARBA00023054"/>
    </source>
</evidence>
<dbReference type="EMBL" id="LPUF01000001">
    <property type="protein sequence ID" value="OQK18544.1"/>
    <property type="molecule type" value="Genomic_DNA"/>
</dbReference>
<reference evidence="8 9" key="1">
    <citation type="submission" date="2015-12" db="EMBL/GenBank/DDBJ databases">
        <authorList>
            <person name="Shamseldin A."/>
            <person name="Moawad H."/>
            <person name="Abd El-Rahim W.M."/>
            <person name="Sadowsky M.J."/>
        </authorList>
    </citation>
    <scope>NUCLEOTIDE SEQUENCE [LARGE SCALE GENOMIC DNA]</scope>
    <source>
        <strain evidence="8 9">WF1</strain>
    </source>
</reference>
<dbReference type="Gene3D" id="2.40.30.170">
    <property type="match status" value="1"/>
</dbReference>
<sequence>MKKSLKIILLLLVLGGITWAIWDFNSLSKTEETSLTLFGNIDIRQIQLAFHDAEHIAMMAAKEGDRVKHGQLLATQDLERFQYAIDYAEAKTAAQQQVVSRLVTGSRPEDIRKATADVKSASAEVAFVKIELQRLQKLVKKQLTSIESVDRANKEYITAQEKLHALKQQQELMVIGPRLEDIDEAKALLKANESSLKLAKKIWQDGHLYAPADGIIQDRILEPGDMADSRIPVYTLALIDPVWARVYVPENQLGKLKYGMSARITTDSYPDKSYQGWIGFISPTAEFTPKSVETPELRTHLVYQVRVFACNPQNELRLGMPVTVNIDLQAEPDQQAKSTCNTRP</sequence>
<comment type="similarity">
    <text evidence="2">Belongs to the UPF0194 family.</text>
</comment>
<dbReference type="STRING" id="1420851.AU255_12230"/>
<keyword evidence="3" id="KW-0732">Signal</keyword>
<keyword evidence="4" id="KW-0574">Periplasm</keyword>
<dbReference type="AlphaFoldDB" id="A0A1V8MAC0"/>